<organism evidence="2 3">
    <name type="scientific">Hymenobacter caeli</name>
    <dbReference type="NCBI Taxonomy" id="2735894"/>
    <lineage>
        <taxon>Bacteria</taxon>
        <taxon>Pseudomonadati</taxon>
        <taxon>Bacteroidota</taxon>
        <taxon>Cytophagia</taxon>
        <taxon>Cytophagales</taxon>
        <taxon>Hymenobacteraceae</taxon>
        <taxon>Hymenobacter</taxon>
    </lineage>
</organism>
<gene>
    <name evidence="2" type="ORF">HNP98_000465</name>
</gene>
<keyword evidence="1" id="KW-0732">Signal</keyword>
<protein>
    <recommendedName>
        <fullName evidence="4">Outer membrane protein beta-barrel domain-containing protein</fullName>
    </recommendedName>
</protein>
<evidence type="ECO:0000256" key="1">
    <source>
        <dbReference type="SAM" id="SignalP"/>
    </source>
</evidence>
<feature type="signal peptide" evidence="1">
    <location>
        <begin position="1"/>
        <end position="22"/>
    </location>
</feature>
<reference evidence="2 3" key="1">
    <citation type="submission" date="2020-05" db="EMBL/GenBank/DDBJ databases">
        <title>Genomic Encyclopedia of Type Strains, Phase IV (KMG-V): Genome sequencing to study the core and pangenomes of soil and plant-associated prokaryotes.</title>
        <authorList>
            <person name="Whitman W."/>
        </authorList>
    </citation>
    <scope>NUCLEOTIDE SEQUENCE [LARGE SCALE GENOMIC DNA]</scope>
    <source>
        <strain evidence="2 3">9A</strain>
    </source>
</reference>
<name>A0ABX2FLE5_9BACT</name>
<evidence type="ECO:0000313" key="2">
    <source>
        <dbReference type="EMBL" id="NRT17658.1"/>
    </source>
</evidence>
<evidence type="ECO:0000313" key="3">
    <source>
        <dbReference type="Proteomes" id="UP000779507"/>
    </source>
</evidence>
<proteinExistence type="predicted"/>
<comment type="caution">
    <text evidence="2">The sequence shown here is derived from an EMBL/GenBank/DDBJ whole genome shotgun (WGS) entry which is preliminary data.</text>
</comment>
<feature type="chain" id="PRO_5047386822" description="Outer membrane protein beta-barrel domain-containing protein" evidence="1">
    <location>
        <begin position="23"/>
        <end position="227"/>
    </location>
</feature>
<accession>A0ABX2FLE5</accession>
<dbReference type="RefSeq" id="WP_173808442.1">
    <property type="nucleotide sequence ID" value="NZ_JABSNP010000002.1"/>
</dbReference>
<evidence type="ECO:0008006" key="4">
    <source>
        <dbReference type="Google" id="ProtNLM"/>
    </source>
</evidence>
<dbReference type="Proteomes" id="UP000779507">
    <property type="component" value="Unassembled WGS sequence"/>
</dbReference>
<sequence length="227" mass="23749">MKRTLLPALALLLGLLASPTQAQPTGPRSATVFDLTSAAGPTLDYASAAAWHLWGLDAAGRYQVGLGGRVSHFFGDGYALNPQAGPANAEIRVARPAITSFNAAFHLRARVAGPLRVGFNLDALGLSAGPGRDRQDLSAAGLPGPAGSPVRPVAGNVLLGGRPDRGSLNSELYAAVRLSGGLSLRVGYSHLVTAYEDDDSRFHRFHNLAALGLSYQLPQSGFRISVW</sequence>
<keyword evidence="3" id="KW-1185">Reference proteome</keyword>
<dbReference type="EMBL" id="JABSNP010000002">
    <property type="protein sequence ID" value="NRT17658.1"/>
    <property type="molecule type" value="Genomic_DNA"/>
</dbReference>